<dbReference type="PANTHER" id="PTHR30385:SF4">
    <property type="entry name" value="RNA POLYMERASE SIGMA-E FACTOR"/>
    <property type="match status" value="1"/>
</dbReference>
<evidence type="ECO:0000256" key="3">
    <source>
        <dbReference type="ARBA" id="ARBA00023125"/>
    </source>
</evidence>
<dbReference type="InterPro" id="IPR014322">
    <property type="entry name" value="RNA_pol_sigma-B/F/G"/>
</dbReference>
<dbReference type="InterPro" id="IPR013324">
    <property type="entry name" value="RNA_pol_sigma_r3/r4-like"/>
</dbReference>
<keyword evidence="2" id="KW-0731">Sigma factor</keyword>
<sequence length="272" mass="30179">MIQTTTSRLLDEPTVTYDRPESLFVHWSLTAPGSAEHAALRAKIIATCLPLAENIARRFANRGEVFEDLLQTARVGLVIAVDRYDVSHGAPFLGFAVPTVMGEVRRHFRDRTWALHVPRRDKELYAQIRGATEKLTRQLDRSPTAYELAAELDVEITDITRAMSVAEAHNTRSIDTPLADAEGGAGMSIADSIGDEDPSFALAEDVITVAPLLAQLSEEDRQLLVWRFYDSLTQSDIAARLGSSQMSVSRKLTRILGRLRAQTLDEREHQAA</sequence>
<dbReference type="Gene3D" id="1.10.10.10">
    <property type="entry name" value="Winged helix-like DNA-binding domain superfamily/Winged helix DNA-binding domain"/>
    <property type="match status" value="2"/>
</dbReference>
<accession>A0ABW1JN65</accession>
<keyword evidence="3" id="KW-0238">DNA-binding</keyword>
<dbReference type="Pfam" id="PF04542">
    <property type="entry name" value="Sigma70_r2"/>
    <property type="match status" value="1"/>
</dbReference>
<dbReference type="PANTHER" id="PTHR30385">
    <property type="entry name" value="SIGMA FACTOR F FLAGELLAR"/>
    <property type="match status" value="1"/>
</dbReference>
<evidence type="ECO:0000313" key="9">
    <source>
        <dbReference type="Proteomes" id="UP001596223"/>
    </source>
</evidence>
<dbReference type="SUPFAM" id="SSF88659">
    <property type="entry name" value="Sigma3 and sigma4 domains of RNA polymerase sigma factors"/>
    <property type="match status" value="2"/>
</dbReference>
<dbReference type="Proteomes" id="UP001596223">
    <property type="component" value="Unassembled WGS sequence"/>
</dbReference>
<dbReference type="EMBL" id="JBHSQN010000002">
    <property type="protein sequence ID" value="MFC6010422.1"/>
    <property type="molecule type" value="Genomic_DNA"/>
</dbReference>
<name>A0ABW1JN65_9NOCA</name>
<dbReference type="InterPro" id="IPR007627">
    <property type="entry name" value="RNA_pol_sigma70_r2"/>
</dbReference>
<dbReference type="RefSeq" id="WP_378600313.1">
    <property type="nucleotide sequence ID" value="NZ_JBHSQN010000002.1"/>
</dbReference>
<feature type="domain" description="RNA polymerase sigma-70 region 2" evidence="6">
    <location>
        <begin position="45"/>
        <end position="113"/>
    </location>
</feature>
<dbReference type="InterPro" id="IPR036388">
    <property type="entry name" value="WH-like_DNA-bd_sf"/>
</dbReference>
<reference evidence="9" key="1">
    <citation type="journal article" date="2019" name="Int. J. Syst. Evol. Microbiol.">
        <title>The Global Catalogue of Microorganisms (GCM) 10K type strain sequencing project: providing services to taxonomists for standard genome sequencing and annotation.</title>
        <authorList>
            <consortium name="The Broad Institute Genomics Platform"/>
            <consortium name="The Broad Institute Genome Sequencing Center for Infectious Disease"/>
            <person name="Wu L."/>
            <person name="Ma J."/>
        </authorList>
    </citation>
    <scope>NUCLEOTIDE SEQUENCE [LARGE SCALE GENOMIC DNA]</scope>
    <source>
        <strain evidence="9">CCUG 36956</strain>
    </source>
</reference>
<evidence type="ECO:0000256" key="4">
    <source>
        <dbReference type="ARBA" id="ARBA00023163"/>
    </source>
</evidence>
<protein>
    <submittedName>
        <fullName evidence="8">SigB/SigF/SigG family RNA polymerase sigma factor</fullName>
    </submittedName>
</protein>
<evidence type="ECO:0000259" key="5">
    <source>
        <dbReference type="Pfam" id="PF04539"/>
    </source>
</evidence>
<proteinExistence type="predicted"/>
<dbReference type="InterPro" id="IPR013325">
    <property type="entry name" value="RNA_pol_sigma_r2"/>
</dbReference>
<dbReference type="Gene3D" id="1.20.120.1810">
    <property type="match status" value="1"/>
</dbReference>
<dbReference type="Pfam" id="PF04539">
    <property type="entry name" value="Sigma70_r3"/>
    <property type="match status" value="1"/>
</dbReference>
<keyword evidence="4" id="KW-0804">Transcription</keyword>
<keyword evidence="1" id="KW-0805">Transcription regulation</keyword>
<dbReference type="Pfam" id="PF04545">
    <property type="entry name" value="Sigma70_r4"/>
    <property type="match status" value="1"/>
</dbReference>
<evidence type="ECO:0000259" key="7">
    <source>
        <dbReference type="Pfam" id="PF04545"/>
    </source>
</evidence>
<dbReference type="InterPro" id="IPR007624">
    <property type="entry name" value="RNA_pol_sigma70_r3"/>
</dbReference>
<gene>
    <name evidence="8" type="ORF">ACFP3H_05115</name>
</gene>
<dbReference type="InterPro" id="IPR007630">
    <property type="entry name" value="RNA_pol_sigma70_r4"/>
</dbReference>
<evidence type="ECO:0000313" key="8">
    <source>
        <dbReference type="EMBL" id="MFC6010422.1"/>
    </source>
</evidence>
<evidence type="ECO:0000256" key="2">
    <source>
        <dbReference type="ARBA" id="ARBA00023082"/>
    </source>
</evidence>
<dbReference type="CDD" id="cd06171">
    <property type="entry name" value="Sigma70_r4"/>
    <property type="match status" value="1"/>
</dbReference>
<evidence type="ECO:0000256" key="1">
    <source>
        <dbReference type="ARBA" id="ARBA00023015"/>
    </source>
</evidence>
<feature type="domain" description="RNA polymerase sigma-70 region 3" evidence="5">
    <location>
        <begin position="124"/>
        <end position="192"/>
    </location>
</feature>
<dbReference type="NCBIfam" id="TIGR02980">
    <property type="entry name" value="SigBFG"/>
    <property type="match status" value="1"/>
</dbReference>
<organism evidence="8 9">
    <name type="scientific">Nocardia lasii</name>
    <dbReference type="NCBI Taxonomy" id="1616107"/>
    <lineage>
        <taxon>Bacteria</taxon>
        <taxon>Bacillati</taxon>
        <taxon>Actinomycetota</taxon>
        <taxon>Actinomycetes</taxon>
        <taxon>Mycobacteriales</taxon>
        <taxon>Nocardiaceae</taxon>
        <taxon>Nocardia</taxon>
    </lineage>
</organism>
<evidence type="ECO:0000259" key="6">
    <source>
        <dbReference type="Pfam" id="PF04542"/>
    </source>
</evidence>
<keyword evidence="9" id="KW-1185">Reference proteome</keyword>
<feature type="domain" description="RNA polymerase sigma-70 region 4" evidence="7">
    <location>
        <begin position="212"/>
        <end position="261"/>
    </location>
</feature>
<dbReference type="SUPFAM" id="SSF88946">
    <property type="entry name" value="Sigma2 domain of RNA polymerase sigma factors"/>
    <property type="match status" value="1"/>
</dbReference>
<dbReference type="InterPro" id="IPR014284">
    <property type="entry name" value="RNA_pol_sigma-70_dom"/>
</dbReference>
<comment type="caution">
    <text evidence="8">The sequence shown here is derived from an EMBL/GenBank/DDBJ whole genome shotgun (WGS) entry which is preliminary data.</text>
</comment>
<dbReference type="NCBIfam" id="TIGR02937">
    <property type="entry name" value="sigma70-ECF"/>
    <property type="match status" value="1"/>
</dbReference>